<evidence type="ECO:0000256" key="2">
    <source>
        <dbReference type="ARBA" id="ARBA00022517"/>
    </source>
</evidence>
<comment type="function">
    <text evidence="5">Involved in rRNA-processing and ribosome biogenesis.</text>
</comment>
<keyword evidence="2" id="KW-0690">Ribosome biogenesis</keyword>
<comment type="similarity">
    <text evidence="6">Belongs to the UTP23/FCF1 family. UTP23 subfamily.</text>
</comment>
<dbReference type="Proteomes" id="UP001642540">
    <property type="component" value="Unassembled WGS sequence"/>
</dbReference>
<sequence length="270" mass="30872">MRVKRYKKFQRYTSFFHKHFRFQPPYRILVDGTFANAALINKVNMKEQLPKYFDGLCKLLTTPCVMIETEQLGPTLYGAVQVLKELQIHKCQHSDSPVQASECLKSVIKLNVPIKSFVKKASSASDADDRFIIATQDANLRADFREMVGVPLIYLHGNAPTMEKPSDTSVQWAERMDRKKLEVSSYQKEILQHMKNEALPNSNEAEKKGTRKRKRAGPNPLSCKRSKKQKSSTNSHSSSGAQEVEQKVAKKRKRIKVKVPKHVRELTSKV</sequence>
<evidence type="ECO:0000256" key="5">
    <source>
        <dbReference type="ARBA" id="ARBA00037300"/>
    </source>
</evidence>
<dbReference type="InterPro" id="IPR029060">
    <property type="entry name" value="PIN-like_dom_sf"/>
</dbReference>
<evidence type="ECO:0000256" key="3">
    <source>
        <dbReference type="ARBA" id="ARBA00022552"/>
    </source>
</evidence>
<proteinExistence type="inferred from homology"/>
<feature type="region of interest" description="Disordered" evidence="7">
    <location>
        <begin position="194"/>
        <end position="270"/>
    </location>
</feature>
<reference evidence="9 10" key="1">
    <citation type="submission" date="2024-08" db="EMBL/GenBank/DDBJ databases">
        <authorList>
            <person name="Cucini C."/>
            <person name="Frati F."/>
        </authorList>
    </citation>
    <scope>NUCLEOTIDE SEQUENCE [LARGE SCALE GENOMIC DNA]</scope>
</reference>
<dbReference type="SUPFAM" id="SSF88723">
    <property type="entry name" value="PIN domain-like"/>
    <property type="match status" value="1"/>
</dbReference>
<evidence type="ECO:0000256" key="4">
    <source>
        <dbReference type="ARBA" id="ARBA00023242"/>
    </source>
</evidence>
<dbReference type="EMBL" id="CAXLJM020000049">
    <property type="protein sequence ID" value="CAL8112858.1"/>
    <property type="molecule type" value="Genomic_DNA"/>
</dbReference>
<evidence type="ECO:0000313" key="10">
    <source>
        <dbReference type="Proteomes" id="UP001642540"/>
    </source>
</evidence>
<dbReference type="PANTHER" id="PTHR12416">
    <property type="entry name" value="RRNA-PROCESSING PROTEIN UTP23 HOMOLOG"/>
    <property type="match status" value="1"/>
</dbReference>
<dbReference type="CDD" id="cd09866">
    <property type="entry name" value="PIN_Fcf1-Utp23-H"/>
    <property type="match status" value="1"/>
</dbReference>
<gene>
    <name evidence="9" type="ORF">ODALV1_LOCUS15812</name>
</gene>
<dbReference type="Pfam" id="PF24779">
    <property type="entry name" value="UTP23_sensor"/>
    <property type="match status" value="1"/>
</dbReference>
<evidence type="ECO:0000259" key="8">
    <source>
        <dbReference type="Pfam" id="PF24779"/>
    </source>
</evidence>
<dbReference type="InterPro" id="IPR006984">
    <property type="entry name" value="Fcf1/UTP23"/>
</dbReference>
<keyword evidence="4" id="KW-0539">Nucleus</keyword>
<comment type="subcellular location">
    <subcellularLocation>
        <location evidence="1">Nucleus</location>
        <location evidence="1">Nucleolus</location>
    </subcellularLocation>
</comment>
<dbReference type="InterPro" id="IPR057776">
    <property type="entry name" value="UTP23_sensor"/>
</dbReference>
<evidence type="ECO:0000256" key="1">
    <source>
        <dbReference type="ARBA" id="ARBA00004604"/>
    </source>
</evidence>
<dbReference type="Pfam" id="PF04900">
    <property type="entry name" value="Fcf1"/>
    <property type="match status" value="1"/>
</dbReference>
<evidence type="ECO:0000313" key="9">
    <source>
        <dbReference type="EMBL" id="CAL8112858.1"/>
    </source>
</evidence>
<name>A0ABP1QVI7_9HEXA</name>
<evidence type="ECO:0000256" key="6">
    <source>
        <dbReference type="ARBA" id="ARBA00038503"/>
    </source>
</evidence>
<feature type="domain" description="UTP23 sensor motif region" evidence="8">
    <location>
        <begin position="211"/>
        <end position="228"/>
    </location>
</feature>
<accession>A0ABP1QVI7</accession>
<protein>
    <recommendedName>
        <fullName evidence="8">UTP23 sensor motif region domain-containing protein</fullName>
    </recommendedName>
</protein>
<keyword evidence="3" id="KW-0698">rRNA processing</keyword>
<keyword evidence="10" id="KW-1185">Reference proteome</keyword>
<comment type="caution">
    <text evidence="9">The sequence shown here is derived from an EMBL/GenBank/DDBJ whole genome shotgun (WGS) entry which is preliminary data.</text>
</comment>
<dbReference type="Gene3D" id="3.40.50.1010">
    <property type="entry name" value="5'-nuclease"/>
    <property type="match status" value="1"/>
</dbReference>
<organism evidence="9 10">
    <name type="scientific">Orchesella dallaii</name>
    <dbReference type="NCBI Taxonomy" id="48710"/>
    <lineage>
        <taxon>Eukaryota</taxon>
        <taxon>Metazoa</taxon>
        <taxon>Ecdysozoa</taxon>
        <taxon>Arthropoda</taxon>
        <taxon>Hexapoda</taxon>
        <taxon>Collembola</taxon>
        <taxon>Entomobryomorpha</taxon>
        <taxon>Entomobryoidea</taxon>
        <taxon>Orchesellidae</taxon>
        <taxon>Orchesellinae</taxon>
        <taxon>Orchesella</taxon>
    </lineage>
</organism>
<evidence type="ECO:0000256" key="7">
    <source>
        <dbReference type="SAM" id="MobiDB-lite"/>
    </source>
</evidence>
<feature type="compositionally biased region" description="Basic residues" evidence="7">
    <location>
        <begin position="249"/>
        <end position="261"/>
    </location>
</feature>